<dbReference type="VEuPathDB" id="TriTrypDB:TcIL3000_0_43860"/>
<gene>
    <name evidence="1" type="ORF">TCIL3000_0_43860</name>
</gene>
<evidence type="ECO:0000313" key="1">
    <source>
        <dbReference type="EMBL" id="CCD13648.1"/>
    </source>
</evidence>
<dbReference type="Gene3D" id="3.10.10.10">
    <property type="entry name" value="HIV Type 1 Reverse Transcriptase, subunit A, domain 1"/>
    <property type="match status" value="1"/>
</dbReference>
<name>F9W8W2_TRYCI</name>
<reference evidence="2" key="1">
    <citation type="submission" date="2011-07" db="EMBL/GenBank/DDBJ databases">
        <title>Divergent evolution of antigenic variation in African trypanosomes.</title>
        <authorList>
            <person name="Jackson A.P."/>
            <person name="Berry A."/>
            <person name="Allison H.C."/>
            <person name="Burton P."/>
            <person name="Anderson J."/>
            <person name="Aslett M."/>
            <person name="Brown R."/>
            <person name="Corton N."/>
            <person name="Harris D."/>
            <person name="Hauser H."/>
            <person name="Gamble J."/>
            <person name="Gilderthorp R."/>
            <person name="McQuillan J."/>
            <person name="Quail M.A."/>
            <person name="Sanders M."/>
            <person name="Van Tonder A."/>
            <person name="Ginger M.L."/>
            <person name="Donelson J.E."/>
            <person name="Field M.C."/>
            <person name="Barry J.D."/>
            <person name="Berriman M."/>
            <person name="Hertz-Fowler C."/>
        </authorList>
    </citation>
    <scope>NUCLEOTIDE SEQUENCE [LARGE SCALE GENOMIC DNA]</scope>
    <source>
        <strain evidence="2">IL3000</strain>
    </source>
</reference>
<keyword evidence="2" id="KW-1185">Reference proteome</keyword>
<dbReference type="Gene3D" id="3.30.70.270">
    <property type="match status" value="1"/>
</dbReference>
<organism evidence="1 2">
    <name type="scientific">Trypanosoma congolense (strain IL3000)</name>
    <dbReference type="NCBI Taxonomy" id="1068625"/>
    <lineage>
        <taxon>Eukaryota</taxon>
        <taxon>Discoba</taxon>
        <taxon>Euglenozoa</taxon>
        <taxon>Kinetoplastea</taxon>
        <taxon>Metakinetoplastina</taxon>
        <taxon>Trypanosomatida</taxon>
        <taxon>Trypanosomatidae</taxon>
        <taxon>Trypanosoma</taxon>
        <taxon>Nannomonas</taxon>
    </lineage>
</organism>
<protein>
    <submittedName>
        <fullName evidence="1">WGS project CAEQ00000000 data, annotated contig 1789</fullName>
    </submittedName>
</protein>
<dbReference type="SUPFAM" id="SSF56672">
    <property type="entry name" value="DNA/RNA polymerases"/>
    <property type="match status" value="1"/>
</dbReference>
<proteinExistence type="predicted"/>
<sequence length="224" mass="25700">MDGQVDSARFDYILSLFEQAVADTTYHEKNAQPPEDAKKLKRNGIITPIRHEELKGFAWPFCLEVLKKAGWRCQIILWPEEGDITSRMIFGYRPSLNIYNCKKYLSFVWLTGPALRVDLKASSYQMPLALEASRRLCFWAGGANSRWYIFRRLPVGHTLSPEIMQIAMSTLMGDERFKVKPLNLHPYIADTWIDDARILATKHGDITIAHHDIMKRVAECGAIT</sequence>
<dbReference type="InterPro" id="IPR043128">
    <property type="entry name" value="Rev_trsase/Diguanyl_cyclase"/>
</dbReference>
<accession>F9W8W2</accession>
<dbReference type="EMBL" id="CAEQ01001229">
    <property type="protein sequence ID" value="CCD13648.1"/>
    <property type="molecule type" value="Genomic_DNA"/>
</dbReference>
<evidence type="ECO:0000313" key="2">
    <source>
        <dbReference type="Proteomes" id="UP000000702"/>
    </source>
</evidence>
<comment type="caution">
    <text evidence="1">The sequence shown here is derived from an EMBL/GenBank/DDBJ whole genome shotgun (WGS) entry which is preliminary data.</text>
</comment>
<dbReference type="AlphaFoldDB" id="F9W8W2"/>
<reference evidence="1 2" key="2">
    <citation type="journal article" date="2012" name="Proc. Natl. Acad. Sci. U.S.A.">
        <title>Antigenic diversity is generated by distinct evolutionary mechanisms in African trypanosome species.</title>
        <authorList>
            <person name="Jackson A.P."/>
            <person name="Berry A."/>
            <person name="Aslett M."/>
            <person name="Allison H.C."/>
            <person name="Burton P."/>
            <person name="Vavrova-Anderson J."/>
            <person name="Brown R."/>
            <person name="Browne H."/>
            <person name="Corton N."/>
            <person name="Hauser H."/>
            <person name="Gamble J."/>
            <person name="Gilderthorp R."/>
            <person name="Marcello L."/>
            <person name="McQuillan J."/>
            <person name="Otto T.D."/>
            <person name="Quail M.A."/>
            <person name="Sanders M.J."/>
            <person name="van Tonder A."/>
            <person name="Ginger M.L."/>
            <person name="Field M.C."/>
            <person name="Barry J.D."/>
            <person name="Hertz-Fowler C."/>
            <person name="Berriman M."/>
        </authorList>
    </citation>
    <scope>NUCLEOTIDE SEQUENCE [LARGE SCALE GENOMIC DNA]</scope>
    <source>
        <strain evidence="1 2">IL3000</strain>
    </source>
</reference>
<dbReference type="InterPro" id="IPR043502">
    <property type="entry name" value="DNA/RNA_pol_sf"/>
</dbReference>
<dbReference type="Proteomes" id="UP000000702">
    <property type="component" value="Unassembled WGS sequence"/>
</dbReference>